<keyword evidence="3" id="KW-1185">Reference proteome</keyword>
<evidence type="ECO:0000256" key="1">
    <source>
        <dbReference type="SAM" id="MobiDB-lite"/>
    </source>
</evidence>
<organism evidence="2 3">
    <name type="scientific">Mytilus coruscus</name>
    <name type="common">Sea mussel</name>
    <dbReference type="NCBI Taxonomy" id="42192"/>
    <lineage>
        <taxon>Eukaryota</taxon>
        <taxon>Metazoa</taxon>
        <taxon>Spiralia</taxon>
        <taxon>Lophotrochozoa</taxon>
        <taxon>Mollusca</taxon>
        <taxon>Bivalvia</taxon>
        <taxon>Autobranchia</taxon>
        <taxon>Pteriomorphia</taxon>
        <taxon>Mytilida</taxon>
        <taxon>Mytiloidea</taxon>
        <taxon>Mytilidae</taxon>
        <taxon>Mytilinae</taxon>
        <taxon>Mytilus</taxon>
    </lineage>
</organism>
<accession>A0A6J8EXC0</accession>
<reference evidence="2 3" key="1">
    <citation type="submission" date="2020-06" db="EMBL/GenBank/DDBJ databases">
        <authorList>
            <person name="Li R."/>
            <person name="Bekaert M."/>
        </authorList>
    </citation>
    <scope>NUCLEOTIDE SEQUENCE [LARGE SCALE GENOMIC DNA]</scope>
    <source>
        <strain evidence="3">wild</strain>
    </source>
</reference>
<dbReference type="EMBL" id="CACVKT020010230">
    <property type="protein sequence ID" value="CAC5425258.1"/>
    <property type="molecule type" value="Genomic_DNA"/>
</dbReference>
<feature type="compositionally biased region" description="Basic and acidic residues" evidence="1">
    <location>
        <begin position="158"/>
        <end position="172"/>
    </location>
</feature>
<protein>
    <submittedName>
        <fullName evidence="2">Uncharacterized protein</fullName>
    </submittedName>
</protein>
<gene>
    <name evidence="2" type="ORF">MCOR_57098</name>
</gene>
<evidence type="ECO:0000313" key="2">
    <source>
        <dbReference type="EMBL" id="CAC5425258.1"/>
    </source>
</evidence>
<dbReference type="Proteomes" id="UP000507470">
    <property type="component" value="Unassembled WGS sequence"/>
</dbReference>
<feature type="region of interest" description="Disordered" evidence="1">
    <location>
        <begin position="153"/>
        <end position="172"/>
    </location>
</feature>
<sequence length="418" mass="47182">MNDKTLQCSEDIINLSEHNNYDEQVAVCTESGLLPSLSCNLKICSSHVTMYLERNEKRKLRKLCEILFLINSHEQPDADMSLSNVEAINTLHGLVLPVGTGICRNCRKLLLDGQNKAVNKSINQEKIANKILDENNFAEVHYKQTRKIDQVTALDDSGPIKRQPDAKRSDRDMSLSNVEAINTLHGLVLPVGTGICRNCRKLLLDGQNKAVNKSINQEKIANKILDENNFAEVHYKQTRKIDQVTALDDSGPIKRTRQTITVESDPCSILEDTCSQETCESEQFCLSQISESSICNSMKLEALNSLLSFSGLSPVKELQGQISDASRRTQQRYIEKARQCLDVMCNTICPRGGEFLKSALLIEDETDQSEKVTLEVLVEIYKRADTWDFQRQILSIIADQHSLDDVKKVKLQTIYIYQ</sequence>
<dbReference type="AlphaFoldDB" id="A0A6J8EXC0"/>
<name>A0A6J8EXC0_MYTCO</name>
<evidence type="ECO:0000313" key="3">
    <source>
        <dbReference type="Proteomes" id="UP000507470"/>
    </source>
</evidence>
<proteinExistence type="predicted"/>